<dbReference type="AlphaFoldDB" id="A0A1T5H351"/>
<dbReference type="STRING" id="439228.SAMN06295920_13216"/>
<dbReference type="Proteomes" id="UP000189818">
    <property type="component" value="Unassembled WGS sequence"/>
</dbReference>
<dbReference type="EMBL" id="FUYM01000032">
    <property type="protein sequence ID" value="SKC15041.1"/>
    <property type="molecule type" value="Genomic_DNA"/>
</dbReference>
<organism evidence="1 2">
    <name type="scientific">Rhizorhabdus histidinilytica</name>
    <dbReference type="NCBI Taxonomy" id="439228"/>
    <lineage>
        <taxon>Bacteria</taxon>
        <taxon>Pseudomonadati</taxon>
        <taxon>Pseudomonadota</taxon>
        <taxon>Alphaproteobacteria</taxon>
        <taxon>Sphingomonadales</taxon>
        <taxon>Sphingomonadaceae</taxon>
        <taxon>Rhizorhabdus</taxon>
    </lineage>
</organism>
<proteinExistence type="predicted"/>
<sequence length="35" mass="4170">MTDTIYKIEATLRGKSPERRFEGRQLMLKPLFDDL</sequence>
<feature type="non-terminal residue" evidence="1">
    <location>
        <position position="35"/>
    </location>
</feature>
<keyword evidence="2" id="KW-1185">Reference proteome</keyword>
<gene>
    <name evidence="1" type="ORF">SAMN06295920_13216</name>
</gene>
<accession>A0A1T5H351</accession>
<protein>
    <submittedName>
        <fullName evidence="1">Uncharacterized protein</fullName>
    </submittedName>
</protein>
<name>A0A1T5H351_9SPHN</name>
<evidence type="ECO:0000313" key="1">
    <source>
        <dbReference type="EMBL" id="SKC15041.1"/>
    </source>
</evidence>
<reference evidence="2" key="1">
    <citation type="submission" date="2017-02" db="EMBL/GenBank/DDBJ databases">
        <authorList>
            <person name="Varghese N."/>
            <person name="Submissions S."/>
        </authorList>
    </citation>
    <scope>NUCLEOTIDE SEQUENCE [LARGE SCALE GENOMIC DNA]</scope>
    <source>
        <strain evidence="2">UM2</strain>
    </source>
</reference>
<evidence type="ECO:0000313" key="2">
    <source>
        <dbReference type="Proteomes" id="UP000189818"/>
    </source>
</evidence>